<dbReference type="OrthoDB" id="9795306at2"/>
<reference evidence="2 3" key="1">
    <citation type="submission" date="2018-03" db="EMBL/GenBank/DDBJ databases">
        <title>Genomic Encyclopedia of Archaeal and Bacterial Type Strains, Phase II (KMG-II): from individual species to whole genera.</title>
        <authorList>
            <person name="Goeker M."/>
        </authorList>
    </citation>
    <scope>NUCLEOTIDE SEQUENCE [LARGE SCALE GENOMIC DNA]</scope>
    <source>
        <strain evidence="2 3">DSM 18107</strain>
    </source>
</reference>
<gene>
    <name evidence="2" type="ORF">CLV42_11142</name>
</gene>
<evidence type="ECO:0000259" key="1">
    <source>
        <dbReference type="Pfam" id="PF06983"/>
    </source>
</evidence>
<dbReference type="Proteomes" id="UP000240978">
    <property type="component" value="Unassembled WGS sequence"/>
</dbReference>
<dbReference type="SUPFAM" id="SSF54593">
    <property type="entry name" value="Glyoxalase/Bleomycin resistance protein/Dihydroxybiphenyl dioxygenase"/>
    <property type="match status" value="1"/>
</dbReference>
<name>A0A2P8FXA0_9BACT</name>
<comment type="caution">
    <text evidence="2">The sequence shown here is derived from an EMBL/GenBank/DDBJ whole genome shotgun (WGS) entry which is preliminary data.</text>
</comment>
<dbReference type="Pfam" id="PF06983">
    <property type="entry name" value="3-dmu-9_3-mt"/>
    <property type="match status" value="1"/>
</dbReference>
<dbReference type="Gene3D" id="3.10.180.10">
    <property type="entry name" value="2,3-Dihydroxybiphenyl 1,2-Dioxygenase, domain 1"/>
    <property type="match status" value="1"/>
</dbReference>
<accession>A0A2P8FXA0</accession>
<dbReference type="CDD" id="cd06588">
    <property type="entry name" value="PhnB_like"/>
    <property type="match status" value="1"/>
</dbReference>
<dbReference type="PANTHER" id="PTHR33990:SF1">
    <property type="entry name" value="PROTEIN YJDN"/>
    <property type="match status" value="1"/>
</dbReference>
<protein>
    <submittedName>
        <fullName evidence="2">PhnB protein</fullName>
    </submittedName>
</protein>
<organism evidence="2 3">
    <name type="scientific">Chitinophaga ginsengisoli</name>
    <dbReference type="NCBI Taxonomy" id="363837"/>
    <lineage>
        <taxon>Bacteria</taxon>
        <taxon>Pseudomonadati</taxon>
        <taxon>Bacteroidota</taxon>
        <taxon>Chitinophagia</taxon>
        <taxon>Chitinophagales</taxon>
        <taxon>Chitinophagaceae</taxon>
        <taxon>Chitinophaga</taxon>
    </lineage>
</organism>
<feature type="domain" description="PhnB-like" evidence="1">
    <location>
        <begin position="4"/>
        <end position="137"/>
    </location>
</feature>
<evidence type="ECO:0000313" key="2">
    <source>
        <dbReference type="EMBL" id="PSL26331.1"/>
    </source>
</evidence>
<dbReference type="InterPro" id="IPR028973">
    <property type="entry name" value="PhnB-like"/>
</dbReference>
<sequence length="143" mass="15593">MAAINPYLIFNGNCEEAFNYYKSVFGVEFQMISKFKDMPAEAGQECPTADENKIMHVSMAIGNKGDVLMGSDNGSGMGDVVVGNNFSISITANSEEETKKLFDGLVAGGKTTMPLTPTFWSPLFGMLTDKFGINWMVSFDKQS</sequence>
<dbReference type="AlphaFoldDB" id="A0A2P8FXA0"/>
<proteinExistence type="predicted"/>
<dbReference type="RefSeq" id="WP_106604296.1">
    <property type="nucleotide sequence ID" value="NZ_PYGK01000011.1"/>
</dbReference>
<dbReference type="EMBL" id="PYGK01000011">
    <property type="protein sequence ID" value="PSL26331.1"/>
    <property type="molecule type" value="Genomic_DNA"/>
</dbReference>
<evidence type="ECO:0000313" key="3">
    <source>
        <dbReference type="Proteomes" id="UP000240978"/>
    </source>
</evidence>
<keyword evidence="3" id="KW-1185">Reference proteome</keyword>
<dbReference type="InterPro" id="IPR029068">
    <property type="entry name" value="Glyas_Bleomycin-R_OHBP_Dase"/>
</dbReference>
<dbReference type="PANTHER" id="PTHR33990">
    <property type="entry name" value="PROTEIN YJDN-RELATED"/>
    <property type="match status" value="1"/>
</dbReference>